<dbReference type="Pfam" id="PF00304">
    <property type="entry name" value="Gamma-thionin"/>
    <property type="match status" value="1"/>
</dbReference>
<dbReference type="InterPro" id="IPR003614">
    <property type="entry name" value="Knottins"/>
</dbReference>
<evidence type="ECO:0000256" key="2">
    <source>
        <dbReference type="SAM" id="SignalP"/>
    </source>
</evidence>
<feature type="signal peptide" evidence="2">
    <location>
        <begin position="1"/>
        <end position="24"/>
    </location>
</feature>
<feature type="compositionally biased region" description="Acidic residues" evidence="1">
    <location>
        <begin position="93"/>
        <end position="119"/>
    </location>
</feature>
<organism evidence="4 5">
    <name type="scientific">Dorcoceras hygrometricum</name>
    <dbReference type="NCBI Taxonomy" id="472368"/>
    <lineage>
        <taxon>Eukaryota</taxon>
        <taxon>Viridiplantae</taxon>
        <taxon>Streptophyta</taxon>
        <taxon>Embryophyta</taxon>
        <taxon>Tracheophyta</taxon>
        <taxon>Spermatophyta</taxon>
        <taxon>Magnoliopsida</taxon>
        <taxon>eudicotyledons</taxon>
        <taxon>Gunneridae</taxon>
        <taxon>Pentapetalae</taxon>
        <taxon>asterids</taxon>
        <taxon>lamiids</taxon>
        <taxon>Lamiales</taxon>
        <taxon>Gesneriaceae</taxon>
        <taxon>Didymocarpoideae</taxon>
        <taxon>Trichosporeae</taxon>
        <taxon>Loxocarpinae</taxon>
        <taxon>Dorcoceras</taxon>
    </lineage>
</organism>
<name>A0A2Z7CYA4_9LAMI</name>
<evidence type="ECO:0000259" key="3">
    <source>
        <dbReference type="Pfam" id="PF00304"/>
    </source>
</evidence>
<accession>A0A2Z7CYA4</accession>
<dbReference type="InterPro" id="IPR036574">
    <property type="entry name" value="Scorpion_toxin-like_sf"/>
</dbReference>
<feature type="domain" description="Knottins-like" evidence="3">
    <location>
        <begin position="26"/>
        <end position="61"/>
    </location>
</feature>
<sequence length="170" mass="19196">MDKRLFGFVLLLIFLSQEIRFAHAKRACKAKNEQFMGKCFRGRKCRESCIHQGFQNGSCSNGDVIVRHVMEEVMMATEAAPVVDKEITVVESEAEREEDLGVEEEAEQPEDLGVEEEAEGSSMQAENLGAVEEDFMEETEDLAVGAVEEDFMEETEDLAVTMEEKFRSIE</sequence>
<dbReference type="EMBL" id="KQ992984">
    <property type="protein sequence ID" value="KZV49724.1"/>
    <property type="molecule type" value="Genomic_DNA"/>
</dbReference>
<reference evidence="4 5" key="1">
    <citation type="journal article" date="2015" name="Proc. Natl. Acad. Sci. U.S.A.">
        <title>The resurrection genome of Boea hygrometrica: A blueprint for survival of dehydration.</title>
        <authorList>
            <person name="Xiao L."/>
            <person name="Yang G."/>
            <person name="Zhang L."/>
            <person name="Yang X."/>
            <person name="Zhao S."/>
            <person name="Ji Z."/>
            <person name="Zhou Q."/>
            <person name="Hu M."/>
            <person name="Wang Y."/>
            <person name="Chen M."/>
            <person name="Xu Y."/>
            <person name="Jin H."/>
            <person name="Xiao X."/>
            <person name="Hu G."/>
            <person name="Bao F."/>
            <person name="Hu Y."/>
            <person name="Wan P."/>
            <person name="Li L."/>
            <person name="Deng X."/>
            <person name="Kuang T."/>
            <person name="Xiang C."/>
            <person name="Zhu J.K."/>
            <person name="Oliver M.J."/>
            <person name="He Y."/>
        </authorList>
    </citation>
    <scope>NUCLEOTIDE SEQUENCE [LARGE SCALE GENOMIC DNA]</scope>
    <source>
        <strain evidence="5">cv. XS01</strain>
    </source>
</reference>
<evidence type="ECO:0000313" key="5">
    <source>
        <dbReference type="Proteomes" id="UP000250235"/>
    </source>
</evidence>
<dbReference type="Proteomes" id="UP000250235">
    <property type="component" value="Unassembled WGS sequence"/>
</dbReference>
<proteinExistence type="predicted"/>
<feature type="region of interest" description="Disordered" evidence="1">
    <location>
        <begin position="93"/>
        <end position="124"/>
    </location>
</feature>
<evidence type="ECO:0000313" key="4">
    <source>
        <dbReference type="EMBL" id="KZV49724.1"/>
    </source>
</evidence>
<protein>
    <recommendedName>
        <fullName evidence="3">Knottins-like domain-containing protein</fullName>
    </recommendedName>
</protein>
<dbReference type="SUPFAM" id="SSF57095">
    <property type="entry name" value="Scorpion toxin-like"/>
    <property type="match status" value="1"/>
</dbReference>
<dbReference type="Gene3D" id="3.30.30.10">
    <property type="entry name" value="Knottin, scorpion toxin-like"/>
    <property type="match status" value="1"/>
</dbReference>
<keyword evidence="5" id="KW-1185">Reference proteome</keyword>
<feature type="chain" id="PRO_5016277612" description="Knottins-like domain-containing protein" evidence="2">
    <location>
        <begin position="25"/>
        <end position="170"/>
    </location>
</feature>
<gene>
    <name evidence="4" type="ORF">F511_23342</name>
</gene>
<keyword evidence="2" id="KW-0732">Signal</keyword>
<evidence type="ECO:0000256" key="1">
    <source>
        <dbReference type="SAM" id="MobiDB-lite"/>
    </source>
</evidence>
<dbReference type="AlphaFoldDB" id="A0A2Z7CYA4"/>